<dbReference type="STRING" id="1036611.A0A1L9Q4V4"/>
<protein>
    <recommendedName>
        <fullName evidence="1">FAD dependent oxidoreductase domain-containing protein</fullName>
    </recommendedName>
</protein>
<dbReference type="VEuPathDB" id="FungiDB:ASPVEDRAFT_144899"/>
<reference evidence="3" key="1">
    <citation type="journal article" date="2017" name="Genome Biol.">
        <title>Comparative genomics reveals high biological diversity and specific adaptations in the industrially and medically important fungal genus Aspergillus.</title>
        <authorList>
            <person name="de Vries R.P."/>
            <person name="Riley R."/>
            <person name="Wiebenga A."/>
            <person name="Aguilar-Osorio G."/>
            <person name="Amillis S."/>
            <person name="Uchima C.A."/>
            <person name="Anderluh G."/>
            <person name="Asadollahi M."/>
            <person name="Askin M."/>
            <person name="Barry K."/>
            <person name="Battaglia E."/>
            <person name="Bayram O."/>
            <person name="Benocci T."/>
            <person name="Braus-Stromeyer S.A."/>
            <person name="Caldana C."/>
            <person name="Canovas D."/>
            <person name="Cerqueira G.C."/>
            <person name="Chen F."/>
            <person name="Chen W."/>
            <person name="Choi C."/>
            <person name="Clum A."/>
            <person name="Dos Santos R.A."/>
            <person name="Damasio A.R."/>
            <person name="Diallinas G."/>
            <person name="Emri T."/>
            <person name="Fekete E."/>
            <person name="Flipphi M."/>
            <person name="Freyberg S."/>
            <person name="Gallo A."/>
            <person name="Gournas C."/>
            <person name="Habgood R."/>
            <person name="Hainaut M."/>
            <person name="Harispe M.L."/>
            <person name="Henrissat B."/>
            <person name="Hilden K.S."/>
            <person name="Hope R."/>
            <person name="Hossain A."/>
            <person name="Karabika E."/>
            <person name="Karaffa L."/>
            <person name="Karanyi Z."/>
            <person name="Krasevec N."/>
            <person name="Kuo A."/>
            <person name="Kusch H."/>
            <person name="LaButti K."/>
            <person name="Lagendijk E.L."/>
            <person name="Lapidus A."/>
            <person name="Levasseur A."/>
            <person name="Lindquist E."/>
            <person name="Lipzen A."/>
            <person name="Logrieco A.F."/>
            <person name="MacCabe A."/>
            <person name="Maekelae M.R."/>
            <person name="Malavazi I."/>
            <person name="Melin P."/>
            <person name="Meyer V."/>
            <person name="Mielnichuk N."/>
            <person name="Miskei M."/>
            <person name="Molnar A.P."/>
            <person name="Mule G."/>
            <person name="Ngan C.Y."/>
            <person name="Orejas M."/>
            <person name="Orosz E."/>
            <person name="Ouedraogo J.P."/>
            <person name="Overkamp K.M."/>
            <person name="Park H.-S."/>
            <person name="Perrone G."/>
            <person name="Piumi F."/>
            <person name="Punt P.J."/>
            <person name="Ram A.F."/>
            <person name="Ramon A."/>
            <person name="Rauscher S."/>
            <person name="Record E."/>
            <person name="Riano-Pachon D.M."/>
            <person name="Robert V."/>
            <person name="Roehrig J."/>
            <person name="Ruller R."/>
            <person name="Salamov A."/>
            <person name="Salih N.S."/>
            <person name="Samson R.A."/>
            <person name="Sandor E."/>
            <person name="Sanguinetti M."/>
            <person name="Schuetze T."/>
            <person name="Sepcic K."/>
            <person name="Shelest E."/>
            <person name="Sherlock G."/>
            <person name="Sophianopoulou V."/>
            <person name="Squina F.M."/>
            <person name="Sun H."/>
            <person name="Susca A."/>
            <person name="Todd R.B."/>
            <person name="Tsang A."/>
            <person name="Unkles S.E."/>
            <person name="van de Wiele N."/>
            <person name="van Rossen-Uffink D."/>
            <person name="Oliveira J.V."/>
            <person name="Vesth T.C."/>
            <person name="Visser J."/>
            <person name="Yu J.-H."/>
            <person name="Zhou M."/>
            <person name="Andersen M.R."/>
            <person name="Archer D.B."/>
            <person name="Baker S.E."/>
            <person name="Benoit I."/>
            <person name="Brakhage A.A."/>
            <person name="Braus G.H."/>
            <person name="Fischer R."/>
            <person name="Frisvad J.C."/>
            <person name="Goldman G.H."/>
            <person name="Houbraken J."/>
            <person name="Oakley B."/>
            <person name="Pocsi I."/>
            <person name="Scazzocchio C."/>
            <person name="Seiboth B."/>
            <person name="vanKuyk P.A."/>
            <person name="Wortman J."/>
            <person name="Dyer P.S."/>
            <person name="Grigoriev I.V."/>
        </authorList>
    </citation>
    <scope>NUCLEOTIDE SEQUENCE [LARGE SCALE GENOMIC DNA]</scope>
    <source>
        <strain evidence="3">CBS 583.65</strain>
    </source>
</reference>
<dbReference type="PANTHER" id="PTHR13847:SF213">
    <property type="entry name" value="DEPENDENT OXIDOREDUCTASE, PUTATIVE-RELATED"/>
    <property type="match status" value="1"/>
</dbReference>
<dbReference type="Gene3D" id="3.50.50.60">
    <property type="entry name" value="FAD/NAD(P)-binding domain"/>
    <property type="match status" value="1"/>
</dbReference>
<evidence type="ECO:0000313" key="2">
    <source>
        <dbReference type="EMBL" id="OJJ08769.1"/>
    </source>
</evidence>
<dbReference type="InterPro" id="IPR036188">
    <property type="entry name" value="FAD/NAD-bd_sf"/>
</dbReference>
<evidence type="ECO:0000313" key="3">
    <source>
        <dbReference type="Proteomes" id="UP000184073"/>
    </source>
</evidence>
<dbReference type="RefSeq" id="XP_040674531.1">
    <property type="nucleotide sequence ID" value="XM_040808029.1"/>
</dbReference>
<dbReference type="GO" id="GO:0005737">
    <property type="term" value="C:cytoplasm"/>
    <property type="evidence" value="ECO:0007669"/>
    <property type="project" value="TreeGrafter"/>
</dbReference>
<dbReference type="Proteomes" id="UP000184073">
    <property type="component" value="Unassembled WGS sequence"/>
</dbReference>
<gene>
    <name evidence="2" type="ORF">ASPVEDRAFT_144899</name>
</gene>
<dbReference type="OrthoDB" id="429143at2759"/>
<accession>A0A1L9Q4V4</accession>
<dbReference type="Gene3D" id="3.30.9.10">
    <property type="entry name" value="D-Amino Acid Oxidase, subunit A, domain 2"/>
    <property type="match status" value="1"/>
</dbReference>
<dbReference type="EMBL" id="KV878141">
    <property type="protein sequence ID" value="OJJ08769.1"/>
    <property type="molecule type" value="Genomic_DNA"/>
</dbReference>
<organism evidence="2 3">
    <name type="scientific">Aspergillus versicolor CBS 583.65</name>
    <dbReference type="NCBI Taxonomy" id="1036611"/>
    <lineage>
        <taxon>Eukaryota</taxon>
        <taxon>Fungi</taxon>
        <taxon>Dikarya</taxon>
        <taxon>Ascomycota</taxon>
        <taxon>Pezizomycotina</taxon>
        <taxon>Eurotiomycetes</taxon>
        <taxon>Eurotiomycetidae</taxon>
        <taxon>Eurotiales</taxon>
        <taxon>Aspergillaceae</taxon>
        <taxon>Aspergillus</taxon>
        <taxon>Aspergillus subgen. Nidulantes</taxon>
    </lineage>
</organism>
<dbReference type="AlphaFoldDB" id="A0A1L9Q4V4"/>
<evidence type="ECO:0000259" key="1">
    <source>
        <dbReference type="Pfam" id="PF01266"/>
    </source>
</evidence>
<feature type="domain" description="FAD dependent oxidoreductase" evidence="1">
    <location>
        <begin position="47"/>
        <end position="415"/>
    </location>
</feature>
<dbReference type="SUPFAM" id="SSF51905">
    <property type="entry name" value="FAD/NAD(P)-binding domain"/>
    <property type="match status" value="1"/>
</dbReference>
<dbReference type="GeneID" id="63723540"/>
<dbReference type="InterPro" id="IPR006076">
    <property type="entry name" value="FAD-dep_OxRdtase"/>
</dbReference>
<name>A0A1L9Q4V4_ASPVE</name>
<dbReference type="PANTHER" id="PTHR13847">
    <property type="entry name" value="SARCOSINE DEHYDROGENASE-RELATED"/>
    <property type="match status" value="1"/>
</dbReference>
<proteinExistence type="predicted"/>
<dbReference type="Pfam" id="PF01266">
    <property type="entry name" value="DAO"/>
    <property type="match status" value="1"/>
</dbReference>
<sequence>MSNSPDGIYEKGIVDPGLPVLNSTKPFWLSEPSKISKLQSPWTDEADFVIIGSGMSAASLARSLYAKRPGLSVVLVEARDLCSGATGRNGGHCKAQSPGDWHARRSKYGVDEAVKIMEFEHRHVRETIAAVAEHRIECDLHVLEGLDAYYDPKVFQHAVSAVMEMRTVAPQLGALYTIYTSRKDLDKRNCSKQVLGAIGMRAASLWPYKFVTGLLAKLVEQGLRIQTNTAVTSITDRDIDPFATVNTTRGVIKAKAVVHATNGWVGHLIPELRPYVSPVRANVQRRLPSPIQPRTNNSWWLRYGEKDYDYMMQRPDGSFIIGRSNTGRRATADDSQVDFLPHTHLRGATPLVHDFGTKDIETTHAWSGPVAFSHDGNQFVGKLPFPGRSHQWVSAAFQGIGMVRAFLSAQLLAHLILDERIPDYYPLSLLITEERLSTLPQPTSKL</sequence>
<keyword evidence="3" id="KW-1185">Reference proteome</keyword>